<evidence type="ECO:0000313" key="3">
    <source>
        <dbReference type="Proteomes" id="UP001157006"/>
    </source>
</evidence>
<protein>
    <submittedName>
        <fullName evidence="2">Uncharacterized protein</fullName>
    </submittedName>
</protein>
<dbReference type="Proteomes" id="UP001157006">
    <property type="component" value="Chromosome 6"/>
</dbReference>
<dbReference type="EMBL" id="OX451741">
    <property type="protein sequence ID" value="CAI8616994.1"/>
    <property type="molecule type" value="Genomic_DNA"/>
</dbReference>
<evidence type="ECO:0000313" key="2">
    <source>
        <dbReference type="EMBL" id="CAI8616994.1"/>
    </source>
</evidence>
<name>A0AAV1B2J4_VICFA</name>
<evidence type="ECO:0000256" key="1">
    <source>
        <dbReference type="SAM" id="MobiDB-lite"/>
    </source>
</evidence>
<proteinExistence type="predicted"/>
<reference evidence="2 3" key="1">
    <citation type="submission" date="2023-01" db="EMBL/GenBank/DDBJ databases">
        <authorList>
            <person name="Kreplak J."/>
        </authorList>
    </citation>
    <scope>NUCLEOTIDE SEQUENCE [LARGE SCALE GENOMIC DNA]</scope>
</reference>
<feature type="region of interest" description="Disordered" evidence="1">
    <location>
        <begin position="74"/>
        <end position="95"/>
    </location>
</feature>
<accession>A0AAV1B2J4</accession>
<keyword evidence="3" id="KW-1185">Reference proteome</keyword>
<gene>
    <name evidence="2" type="ORF">VFH_VI055000</name>
</gene>
<sequence>MDIYVEHRVVDDGNVEEEGGVNVNIEDDCVVNYEVNINIEDDVNGYDDGVVNFKDGVNDDGVGGVNDEGVVNVEEDKHEDSDDSDDSDFEANGIRFYDSEDERALELDDEFK</sequence>
<organism evidence="2 3">
    <name type="scientific">Vicia faba</name>
    <name type="common">Broad bean</name>
    <name type="synonym">Faba vulgaris</name>
    <dbReference type="NCBI Taxonomy" id="3906"/>
    <lineage>
        <taxon>Eukaryota</taxon>
        <taxon>Viridiplantae</taxon>
        <taxon>Streptophyta</taxon>
        <taxon>Embryophyta</taxon>
        <taxon>Tracheophyta</taxon>
        <taxon>Spermatophyta</taxon>
        <taxon>Magnoliopsida</taxon>
        <taxon>eudicotyledons</taxon>
        <taxon>Gunneridae</taxon>
        <taxon>Pentapetalae</taxon>
        <taxon>rosids</taxon>
        <taxon>fabids</taxon>
        <taxon>Fabales</taxon>
        <taxon>Fabaceae</taxon>
        <taxon>Papilionoideae</taxon>
        <taxon>50 kb inversion clade</taxon>
        <taxon>NPAAA clade</taxon>
        <taxon>Hologalegina</taxon>
        <taxon>IRL clade</taxon>
        <taxon>Fabeae</taxon>
        <taxon>Vicia</taxon>
    </lineage>
</organism>
<dbReference type="AlphaFoldDB" id="A0AAV1B2J4"/>